<name>A0A7V1CVV9_9GAMM</name>
<feature type="transmembrane region" description="Helical" evidence="1">
    <location>
        <begin position="72"/>
        <end position="93"/>
    </location>
</feature>
<gene>
    <name evidence="2" type="ORF">ENH88_01740</name>
</gene>
<dbReference type="RefSeq" id="WP_304178819.1">
    <property type="nucleotide sequence ID" value="NZ_DRGM01000023.1"/>
</dbReference>
<dbReference type="EMBL" id="DRGM01000023">
    <property type="protein sequence ID" value="HEA15179.1"/>
    <property type="molecule type" value="Genomic_DNA"/>
</dbReference>
<comment type="caution">
    <text evidence="2">The sequence shown here is derived from an EMBL/GenBank/DDBJ whole genome shotgun (WGS) entry which is preliminary data.</text>
</comment>
<keyword evidence="1" id="KW-0812">Transmembrane</keyword>
<sequence>MNMKRTFSATKRRHLMACLLALITAVVMIPGMTTYLPFAMEEQILIPIMLFPFIWAGLFIYAYMAEKAWQPFVVMLVIILSHAGLSFMALSGVQG</sequence>
<dbReference type="AlphaFoldDB" id="A0A7V1CVV9"/>
<dbReference type="Proteomes" id="UP000886188">
    <property type="component" value="Unassembled WGS sequence"/>
</dbReference>
<keyword evidence="1" id="KW-1133">Transmembrane helix</keyword>
<reference evidence="2" key="1">
    <citation type="journal article" date="2020" name="mSystems">
        <title>Genome- and Community-Level Interaction Insights into Carbon Utilization and Element Cycling Functions of Hydrothermarchaeota in Hydrothermal Sediment.</title>
        <authorList>
            <person name="Zhou Z."/>
            <person name="Liu Y."/>
            <person name="Xu W."/>
            <person name="Pan J."/>
            <person name="Luo Z.H."/>
            <person name="Li M."/>
        </authorList>
    </citation>
    <scope>NUCLEOTIDE SEQUENCE [LARGE SCALE GENOMIC DNA]</scope>
    <source>
        <strain evidence="2">HyVt-346</strain>
    </source>
</reference>
<accession>A0A7V1CVV9</accession>
<keyword evidence="1" id="KW-0472">Membrane</keyword>
<evidence type="ECO:0000313" key="2">
    <source>
        <dbReference type="EMBL" id="HEA15179.1"/>
    </source>
</evidence>
<protein>
    <submittedName>
        <fullName evidence="2">Uncharacterized protein</fullName>
    </submittedName>
</protein>
<evidence type="ECO:0000256" key="1">
    <source>
        <dbReference type="SAM" id="Phobius"/>
    </source>
</evidence>
<feature type="transmembrane region" description="Helical" evidence="1">
    <location>
        <begin position="44"/>
        <end position="65"/>
    </location>
</feature>
<organism evidence="2">
    <name type="scientific">Pseudoalteromonas prydzensis</name>
    <dbReference type="NCBI Taxonomy" id="182141"/>
    <lineage>
        <taxon>Bacteria</taxon>
        <taxon>Pseudomonadati</taxon>
        <taxon>Pseudomonadota</taxon>
        <taxon>Gammaproteobacteria</taxon>
        <taxon>Alteromonadales</taxon>
        <taxon>Pseudoalteromonadaceae</taxon>
        <taxon>Pseudoalteromonas</taxon>
    </lineage>
</organism>
<proteinExistence type="predicted"/>